<dbReference type="EMBL" id="JAEUBE010000439">
    <property type="protein sequence ID" value="KAH3661643.1"/>
    <property type="molecule type" value="Genomic_DNA"/>
</dbReference>
<proteinExistence type="predicted"/>
<dbReference type="GeneID" id="70238457"/>
<reference evidence="1" key="2">
    <citation type="submission" date="2021-01" db="EMBL/GenBank/DDBJ databases">
        <authorList>
            <person name="Schikora-Tamarit M.A."/>
        </authorList>
    </citation>
    <scope>NUCLEOTIDE SEQUENCE</scope>
    <source>
        <strain evidence="1">CBS6075</strain>
    </source>
</reference>
<name>A0A9P8NWM8_9ASCO</name>
<reference evidence="1" key="1">
    <citation type="journal article" date="2021" name="Open Biol.">
        <title>Shared evolutionary footprints suggest mitochondrial oxidative damage underlies multiple complex I losses in fungi.</title>
        <authorList>
            <person name="Schikora-Tamarit M.A."/>
            <person name="Marcet-Houben M."/>
            <person name="Nosek J."/>
            <person name="Gabaldon T."/>
        </authorList>
    </citation>
    <scope>NUCLEOTIDE SEQUENCE</scope>
    <source>
        <strain evidence="1">CBS6075</strain>
    </source>
</reference>
<comment type="caution">
    <text evidence="1">The sequence shown here is derived from an EMBL/GenBank/DDBJ whole genome shotgun (WGS) entry which is preliminary data.</text>
</comment>
<accession>A0A9P8NWM8</accession>
<dbReference type="AlphaFoldDB" id="A0A9P8NWM8"/>
<evidence type="ECO:0000313" key="2">
    <source>
        <dbReference type="Proteomes" id="UP000769157"/>
    </source>
</evidence>
<dbReference type="RefSeq" id="XP_046058756.1">
    <property type="nucleotide sequence ID" value="XM_046207784.1"/>
</dbReference>
<gene>
    <name evidence="1" type="ORF">OGAPHI_006493</name>
</gene>
<organism evidence="1 2">
    <name type="scientific">Ogataea philodendri</name>
    <dbReference type="NCBI Taxonomy" id="1378263"/>
    <lineage>
        <taxon>Eukaryota</taxon>
        <taxon>Fungi</taxon>
        <taxon>Dikarya</taxon>
        <taxon>Ascomycota</taxon>
        <taxon>Saccharomycotina</taxon>
        <taxon>Pichiomycetes</taxon>
        <taxon>Pichiales</taxon>
        <taxon>Pichiaceae</taxon>
        <taxon>Ogataea</taxon>
    </lineage>
</organism>
<protein>
    <submittedName>
        <fullName evidence="1">Uncharacterized protein</fullName>
    </submittedName>
</protein>
<sequence length="159" mass="18030">MCHSIVVRGIVSFWGQRTSGDERDIFCLLEVKQTNRGFNGFLVQRPLRGENVQYFMVRDLEIRVVSREHFGHVAELELANSVVIEIKHGYFLDMVHLFRQTTKRPDLVPGFVHEMVESAHERASVPFVGGKLVAIQIIHGFLLDHHVVASTDVNLGSVP</sequence>
<dbReference type="Proteomes" id="UP000769157">
    <property type="component" value="Unassembled WGS sequence"/>
</dbReference>
<keyword evidence="2" id="KW-1185">Reference proteome</keyword>
<evidence type="ECO:0000313" key="1">
    <source>
        <dbReference type="EMBL" id="KAH3661643.1"/>
    </source>
</evidence>